<keyword evidence="1" id="KW-1133">Transmembrane helix</keyword>
<feature type="transmembrane region" description="Helical" evidence="1">
    <location>
        <begin position="173"/>
        <end position="198"/>
    </location>
</feature>
<gene>
    <name evidence="2" type="ORF">BaRGS_00035641</name>
</gene>
<protein>
    <submittedName>
        <fullName evidence="2">Uncharacterized protein</fullName>
    </submittedName>
</protein>
<dbReference type="EMBL" id="JACVVK020000481">
    <property type="protein sequence ID" value="KAK7471709.1"/>
    <property type="molecule type" value="Genomic_DNA"/>
</dbReference>
<evidence type="ECO:0000313" key="3">
    <source>
        <dbReference type="Proteomes" id="UP001519460"/>
    </source>
</evidence>
<feature type="transmembrane region" description="Helical" evidence="1">
    <location>
        <begin position="15"/>
        <end position="39"/>
    </location>
</feature>
<reference evidence="2 3" key="1">
    <citation type="journal article" date="2023" name="Sci. Data">
        <title>Genome assembly of the Korean intertidal mud-creeper Batillaria attramentaria.</title>
        <authorList>
            <person name="Patra A.K."/>
            <person name="Ho P.T."/>
            <person name="Jun S."/>
            <person name="Lee S.J."/>
            <person name="Kim Y."/>
            <person name="Won Y.J."/>
        </authorList>
    </citation>
    <scope>NUCLEOTIDE SEQUENCE [LARGE SCALE GENOMIC DNA]</scope>
    <source>
        <strain evidence="2">Wonlab-2016</strain>
    </source>
</reference>
<accession>A0ABD0JDY7</accession>
<feature type="transmembrane region" description="Helical" evidence="1">
    <location>
        <begin position="86"/>
        <end position="110"/>
    </location>
</feature>
<evidence type="ECO:0000313" key="2">
    <source>
        <dbReference type="EMBL" id="KAK7471709.1"/>
    </source>
</evidence>
<evidence type="ECO:0000256" key="1">
    <source>
        <dbReference type="SAM" id="Phobius"/>
    </source>
</evidence>
<organism evidence="2 3">
    <name type="scientific">Batillaria attramentaria</name>
    <dbReference type="NCBI Taxonomy" id="370345"/>
    <lineage>
        <taxon>Eukaryota</taxon>
        <taxon>Metazoa</taxon>
        <taxon>Spiralia</taxon>
        <taxon>Lophotrochozoa</taxon>
        <taxon>Mollusca</taxon>
        <taxon>Gastropoda</taxon>
        <taxon>Caenogastropoda</taxon>
        <taxon>Sorbeoconcha</taxon>
        <taxon>Cerithioidea</taxon>
        <taxon>Batillariidae</taxon>
        <taxon>Batillaria</taxon>
    </lineage>
</organism>
<keyword evidence="3" id="KW-1185">Reference proteome</keyword>
<keyword evidence="1" id="KW-0812">Transmembrane</keyword>
<comment type="caution">
    <text evidence="2">The sequence shown here is derived from an EMBL/GenBank/DDBJ whole genome shotgun (WGS) entry which is preliminary data.</text>
</comment>
<feature type="transmembrane region" description="Helical" evidence="1">
    <location>
        <begin position="51"/>
        <end position="74"/>
    </location>
</feature>
<feature type="transmembrane region" description="Helical" evidence="1">
    <location>
        <begin position="227"/>
        <end position="249"/>
    </location>
</feature>
<feature type="transmembrane region" description="Helical" evidence="1">
    <location>
        <begin position="131"/>
        <end position="153"/>
    </location>
</feature>
<dbReference type="Proteomes" id="UP001519460">
    <property type="component" value="Unassembled WGS sequence"/>
</dbReference>
<sequence length="325" mass="36503">MISELSEDTKAVRGVFITFIILSAIVNSRIIDSVIRLFVTRPAMRTSPKHVTITASCVVNLIRAIFGAVITFVFMNTATDHSCTEWLVQVLGVWMLSTLSQLAVAVVILTEFLRVQSWFRNGVRFQMTLTVVLLSSAVIYTVVVLPTVFYQVLLADPDNPCHGFRREKSALRVMPALQFLVPSITTLMSIGLLTAAYVTRPPLNMTPDQHHTDNATVHRRRQFPVDVVLAGVVTIAFHFVAFFVYFALWDLDLRIELTTYWKVWAAGTLLADLSLILVPCCWLLDPDIRATVCPCARQARAADVRYDIQEPMIGPANERDEDTFL</sequence>
<proteinExistence type="predicted"/>
<name>A0ABD0JDY7_9CAEN</name>
<feature type="transmembrane region" description="Helical" evidence="1">
    <location>
        <begin position="261"/>
        <end position="284"/>
    </location>
</feature>
<dbReference type="AlphaFoldDB" id="A0ABD0JDY7"/>
<keyword evidence="1" id="KW-0472">Membrane</keyword>